<accession>B0DQE3</accession>
<feature type="compositionally biased region" description="Polar residues" evidence="1">
    <location>
        <begin position="806"/>
        <end position="815"/>
    </location>
</feature>
<feature type="compositionally biased region" description="Basic and acidic residues" evidence="1">
    <location>
        <begin position="285"/>
        <end position="334"/>
    </location>
</feature>
<organism evidence="3">
    <name type="scientific">Laccaria bicolor (strain S238N-H82 / ATCC MYA-4686)</name>
    <name type="common">Bicoloured deceiver</name>
    <name type="synonym">Laccaria laccata var. bicolor</name>
    <dbReference type="NCBI Taxonomy" id="486041"/>
    <lineage>
        <taxon>Eukaryota</taxon>
        <taxon>Fungi</taxon>
        <taxon>Dikarya</taxon>
        <taxon>Basidiomycota</taxon>
        <taxon>Agaricomycotina</taxon>
        <taxon>Agaricomycetes</taxon>
        <taxon>Agaricomycetidae</taxon>
        <taxon>Agaricales</taxon>
        <taxon>Agaricineae</taxon>
        <taxon>Hydnangiaceae</taxon>
        <taxon>Laccaria</taxon>
    </lineage>
</organism>
<keyword evidence="3" id="KW-1185">Reference proteome</keyword>
<dbReference type="AlphaFoldDB" id="B0DQE3"/>
<evidence type="ECO:0000256" key="1">
    <source>
        <dbReference type="SAM" id="MobiDB-lite"/>
    </source>
</evidence>
<protein>
    <submittedName>
        <fullName evidence="2">Predicted protein</fullName>
    </submittedName>
</protein>
<feature type="region of interest" description="Disordered" evidence="1">
    <location>
        <begin position="516"/>
        <end position="678"/>
    </location>
</feature>
<dbReference type="OrthoDB" id="3149423at2759"/>
<feature type="region of interest" description="Disordered" evidence="1">
    <location>
        <begin position="714"/>
        <end position="748"/>
    </location>
</feature>
<feature type="compositionally biased region" description="Basic and acidic residues" evidence="1">
    <location>
        <begin position="843"/>
        <end position="854"/>
    </location>
</feature>
<feature type="compositionally biased region" description="Basic residues" evidence="1">
    <location>
        <begin position="265"/>
        <end position="280"/>
    </location>
</feature>
<evidence type="ECO:0000313" key="2">
    <source>
        <dbReference type="EMBL" id="EDR03281.1"/>
    </source>
</evidence>
<evidence type="ECO:0000313" key="3">
    <source>
        <dbReference type="Proteomes" id="UP000001194"/>
    </source>
</evidence>
<feature type="compositionally biased region" description="Polar residues" evidence="1">
    <location>
        <begin position="516"/>
        <end position="537"/>
    </location>
</feature>
<gene>
    <name evidence="2" type="ORF">LACBIDRAFT_331739</name>
</gene>
<reference evidence="2 3" key="1">
    <citation type="journal article" date="2008" name="Nature">
        <title>The genome of Laccaria bicolor provides insights into mycorrhizal symbiosis.</title>
        <authorList>
            <person name="Martin F."/>
            <person name="Aerts A."/>
            <person name="Ahren D."/>
            <person name="Brun A."/>
            <person name="Danchin E.G.J."/>
            <person name="Duchaussoy F."/>
            <person name="Gibon J."/>
            <person name="Kohler A."/>
            <person name="Lindquist E."/>
            <person name="Pereda V."/>
            <person name="Salamov A."/>
            <person name="Shapiro H.J."/>
            <person name="Wuyts J."/>
            <person name="Blaudez D."/>
            <person name="Buee M."/>
            <person name="Brokstein P."/>
            <person name="Canbaeck B."/>
            <person name="Cohen D."/>
            <person name="Courty P.E."/>
            <person name="Coutinho P.M."/>
            <person name="Delaruelle C."/>
            <person name="Detter J.C."/>
            <person name="Deveau A."/>
            <person name="DiFazio S."/>
            <person name="Duplessis S."/>
            <person name="Fraissinet-Tachet L."/>
            <person name="Lucic E."/>
            <person name="Frey-Klett P."/>
            <person name="Fourrey C."/>
            <person name="Feussner I."/>
            <person name="Gay G."/>
            <person name="Grimwood J."/>
            <person name="Hoegger P.J."/>
            <person name="Jain P."/>
            <person name="Kilaru S."/>
            <person name="Labbe J."/>
            <person name="Lin Y.C."/>
            <person name="Legue V."/>
            <person name="Le Tacon F."/>
            <person name="Marmeisse R."/>
            <person name="Melayah D."/>
            <person name="Montanini B."/>
            <person name="Muratet M."/>
            <person name="Nehls U."/>
            <person name="Niculita-Hirzel H."/>
            <person name="Oudot-Le Secq M.P."/>
            <person name="Peter M."/>
            <person name="Quesneville H."/>
            <person name="Rajashekar B."/>
            <person name="Reich M."/>
            <person name="Rouhier N."/>
            <person name="Schmutz J."/>
            <person name="Yin T."/>
            <person name="Chalot M."/>
            <person name="Henrissat B."/>
            <person name="Kuees U."/>
            <person name="Lucas S."/>
            <person name="Van de Peer Y."/>
            <person name="Podila G.K."/>
            <person name="Polle A."/>
            <person name="Pukkila P.J."/>
            <person name="Richardson P.M."/>
            <person name="Rouze P."/>
            <person name="Sanders I.R."/>
            <person name="Stajich J.E."/>
            <person name="Tunlid A."/>
            <person name="Tuskan G."/>
            <person name="Grigoriev I.V."/>
        </authorList>
    </citation>
    <scope>NUCLEOTIDE SEQUENCE [LARGE SCALE GENOMIC DNA]</scope>
    <source>
        <strain evidence="3">S238N-H82 / ATCC MYA-4686</strain>
    </source>
</reference>
<feature type="compositionally biased region" description="Basic residues" evidence="1">
    <location>
        <begin position="856"/>
        <end position="865"/>
    </location>
</feature>
<dbReference type="HOGENOM" id="CLU_331228_0_0_1"/>
<feature type="region of interest" description="Disordered" evidence="1">
    <location>
        <begin position="764"/>
        <end position="865"/>
    </location>
</feature>
<dbReference type="InParanoid" id="B0DQE3"/>
<feature type="region of interest" description="Disordered" evidence="1">
    <location>
        <begin position="460"/>
        <end position="496"/>
    </location>
</feature>
<dbReference type="RefSeq" id="XP_001886077.1">
    <property type="nucleotide sequence ID" value="XM_001886042.1"/>
</dbReference>
<dbReference type="EMBL" id="DS547125">
    <property type="protein sequence ID" value="EDR03281.1"/>
    <property type="molecule type" value="Genomic_DNA"/>
</dbReference>
<dbReference type="GeneID" id="6081799"/>
<feature type="region of interest" description="Disordered" evidence="1">
    <location>
        <begin position="263"/>
        <end position="424"/>
    </location>
</feature>
<feature type="compositionally biased region" description="Polar residues" evidence="1">
    <location>
        <begin position="768"/>
        <end position="792"/>
    </location>
</feature>
<dbReference type="KEGG" id="lbc:LACBIDRAFT_331739"/>
<dbReference type="Proteomes" id="UP000001194">
    <property type="component" value="Unassembled WGS sequence"/>
</dbReference>
<sequence length="865" mass="97199">MLNILPNGKSFKKEERSAVKKDIKEWFAQYSRKRSQKMLRMGKSWHTRRVFQHENKDAIDTEAKRLCAEAIEEGQKRPKGGDPTHFDFWEWVVTQMMGKLKKREKDVLQRTAKEYNKKGVDPELKSKLAVKNCTARMHAFSKELYDTMGVWVFILGCYLKPDAGLSMRKEYWYLLGEHTMKNTMGWRILLRPKEDTDPRHYTGQSKGSAPWTAIGSKLLDFIDLEYIPPAWRSVNGEGNNFYKFLDPSKFPMEMVTEALQFCVGKGKKPSRSKGQRRGRAATKSPSDEEARPKRKEGVEDRQFDDNSWKDLDVDKPAKKRTEQFSKDDWTPDRDGSDDDGEDLDMEKPTKKPTKQHDKHREDGSDDSDSDSNNGQERPKQDTLTEPTVKPSRVNPTLEEDRDSASDLGSDDATIMVDTSPKLQPRYNNTWALSHEVPSDSEVLADDTFWEADLGCGVESADRAKKRKFTDEEDTPCKFPRLEKGYKLGPRSARPGKVKCRAASAVIQATVKPAQATNLRSDTTKASNSFDFTKSSGVNAKRPVPSKQKESEAGPSQQPSIDVPTKPKPKPHPIMKGKVSTGELGIVTRERLKKIAEESVRSTRSKKVSFHDKHREDGSDDSDSDSNNGQERPKQDTLTEPTVKPSRVNPTLEEDRDSASDLGSDDATIMVDTSPKLQPRYNNTWALSHEVPSDSEVLADDTFWEADLGCGVESADRAKKRKFTDEEDTPCKFPRLEKGYKLGPRSAQPGKVKCRAASAVIQATVKPAQATNPRLDTTKASNSFDFTKSSVVNAKQPVPSKQKESEASPSQQSSVDVPTKPKPKPRPIMKAKVSTGELGIVTQERSKKIAEESVRSTRSKKVSFAS</sequence>
<feature type="compositionally biased region" description="Basic and acidic residues" evidence="1">
    <location>
        <begin position="587"/>
        <end position="600"/>
    </location>
</feature>
<feature type="compositionally biased region" description="Acidic residues" evidence="1">
    <location>
        <begin position="335"/>
        <end position="344"/>
    </location>
</feature>
<feature type="compositionally biased region" description="Basic and acidic residues" evidence="1">
    <location>
        <begin position="345"/>
        <end position="362"/>
    </location>
</feature>
<name>B0DQE3_LACBS</name>
<proteinExistence type="predicted"/>